<feature type="transmembrane region" description="Helical" evidence="8">
    <location>
        <begin position="12"/>
        <end position="32"/>
    </location>
</feature>
<comment type="subcellular location">
    <subcellularLocation>
        <location evidence="1">Cell membrane</location>
        <topology evidence="1">Multi-pass membrane protein</topology>
    </subcellularLocation>
</comment>
<evidence type="ECO:0000256" key="1">
    <source>
        <dbReference type="ARBA" id="ARBA00004651"/>
    </source>
</evidence>
<gene>
    <name evidence="9" type="ORF">HNR73_004607</name>
</gene>
<protein>
    <submittedName>
        <fullName evidence="9">Iron complex transport system permease protein</fullName>
    </submittedName>
</protein>
<feature type="transmembrane region" description="Helical" evidence="8">
    <location>
        <begin position="154"/>
        <end position="173"/>
    </location>
</feature>
<keyword evidence="7 8" id="KW-0472">Membrane</keyword>
<evidence type="ECO:0000256" key="8">
    <source>
        <dbReference type="SAM" id="Phobius"/>
    </source>
</evidence>
<evidence type="ECO:0000256" key="2">
    <source>
        <dbReference type="ARBA" id="ARBA00007935"/>
    </source>
</evidence>
<accession>A0A841FLJ8</accession>
<dbReference type="Pfam" id="PF01032">
    <property type="entry name" value="FecCD"/>
    <property type="match status" value="1"/>
</dbReference>
<dbReference type="EMBL" id="JACHGT010000010">
    <property type="protein sequence ID" value="MBB6036734.1"/>
    <property type="molecule type" value="Genomic_DNA"/>
</dbReference>
<evidence type="ECO:0000313" key="10">
    <source>
        <dbReference type="Proteomes" id="UP000548476"/>
    </source>
</evidence>
<feature type="transmembrane region" description="Helical" evidence="8">
    <location>
        <begin position="124"/>
        <end position="145"/>
    </location>
</feature>
<dbReference type="Gene3D" id="1.10.3470.10">
    <property type="entry name" value="ABC transporter involved in vitamin B12 uptake, BtuC"/>
    <property type="match status" value="1"/>
</dbReference>
<feature type="transmembrane region" description="Helical" evidence="8">
    <location>
        <begin position="70"/>
        <end position="88"/>
    </location>
</feature>
<dbReference type="FunFam" id="1.10.3470.10:FF:000001">
    <property type="entry name" value="Vitamin B12 ABC transporter permease BtuC"/>
    <property type="match status" value="1"/>
</dbReference>
<evidence type="ECO:0000256" key="6">
    <source>
        <dbReference type="ARBA" id="ARBA00022989"/>
    </source>
</evidence>
<dbReference type="InterPro" id="IPR037294">
    <property type="entry name" value="ABC_BtuC-like"/>
</dbReference>
<feature type="transmembrane region" description="Helical" evidence="8">
    <location>
        <begin position="243"/>
        <end position="265"/>
    </location>
</feature>
<dbReference type="Proteomes" id="UP000548476">
    <property type="component" value="Unassembled WGS sequence"/>
</dbReference>
<feature type="transmembrane region" description="Helical" evidence="8">
    <location>
        <begin position="285"/>
        <end position="304"/>
    </location>
</feature>
<keyword evidence="5 8" id="KW-0812">Transmembrane</keyword>
<organism evidence="9 10">
    <name type="scientific">Phytomonospora endophytica</name>
    <dbReference type="NCBI Taxonomy" id="714109"/>
    <lineage>
        <taxon>Bacteria</taxon>
        <taxon>Bacillati</taxon>
        <taxon>Actinomycetota</taxon>
        <taxon>Actinomycetes</taxon>
        <taxon>Micromonosporales</taxon>
        <taxon>Micromonosporaceae</taxon>
        <taxon>Phytomonospora</taxon>
    </lineage>
</organism>
<feature type="transmembrane region" description="Helical" evidence="8">
    <location>
        <begin position="202"/>
        <end position="222"/>
    </location>
</feature>
<sequence>MSVVRRLRRRTLARVVTVACGLAVAVAAIAVYSLSLGEIDIPAADVVNALLGLDDGGSAYIVNELRLPRALVAVLAGAAFGMSGAIFQSLVRNPLASPDIIGVTAGAGAAAVVALLLFGWSGVAVSAAALVGALATAASIYLLAWRDGVTGGRLVVIGIAMAAMLTGIVSFTMTRADVYDARDALVWLTGSLNAKTWATVRILAPALAVLFALALPATRWLRALRMSDEAARGIGVPVERARLGLIAIAVALAAVATAAVGPVAFVAFVSGPIARRLTGPGGHTALVPAALVGALVLSAADLVAQHAVASTAFPVGVVTAIVGAPYLLWLLARTGRE</sequence>
<keyword evidence="3" id="KW-0813">Transport</keyword>
<name>A0A841FLJ8_9ACTN</name>
<evidence type="ECO:0000313" key="9">
    <source>
        <dbReference type="EMBL" id="MBB6036734.1"/>
    </source>
</evidence>
<dbReference type="GO" id="GO:0022857">
    <property type="term" value="F:transmembrane transporter activity"/>
    <property type="evidence" value="ECO:0007669"/>
    <property type="project" value="InterPro"/>
</dbReference>
<dbReference type="PANTHER" id="PTHR30472:SF24">
    <property type="entry name" value="FERRIC ENTEROBACTIN TRANSPORT SYSTEM PERMEASE PROTEIN FEPG"/>
    <property type="match status" value="1"/>
</dbReference>
<dbReference type="GO" id="GO:0033214">
    <property type="term" value="P:siderophore-iron import into cell"/>
    <property type="evidence" value="ECO:0007669"/>
    <property type="project" value="TreeGrafter"/>
</dbReference>
<reference evidence="9 10" key="1">
    <citation type="submission" date="2020-08" db="EMBL/GenBank/DDBJ databases">
        <title>Genomic Encyclopedia of Type Strains, Phase IV (KMG-IV): sequencing the most valuable type-strain genomes for metagenomic binning, comparative biology and taxonomic classification.</title>
        <authorList>
            <person name="Goeker M."/>
        </authorList>
    </citation>
    <scope>NUCLEOTIDE SEQUENCE [LARGE SCALE GENOMIC DNA]</scope>
    <source>
        <strain evidence="9 10">YIM 65646</strain>
    </source>
</reference>
<evidence type="ECO:0000256" key="5">
    <source>
        <dbReference type="ARBA" id="ARBA00022692"/>
    </source>
</evidence>
<evidence type="ECO:0000256" key="3">
    <source>
        <dbReference type="ARBA" id="ARBA00022448"/>
    </source>
</evidence>
<feature type="transmembrane region" description="Helical" evidence="8">
    <location>
        <begin position="311"/>
        <end position="332"/>
    </location>
</feature>
<keyword evidence="4" id="KW-1003">Cell membrane</keyword>
<comment type="similarity">
    <text evidence="2">Belongs to the binding-protein-dependent transport system permease family. FecCD subfamily.</text>
</comment>
<dbReference type="SUPFAM" id="SSF81345">
    <property type="entry name" value="ABC transporter involved in vitamin B12 uptake, BtuC"/>
    <property type="match status" value="1"/>
</dbReference>
<keyword evidence="6 8" id="KW-1133">Transmembrane helix</keyword>
<keyword evidence="10" id="KW-1185">Reference proteome</keyword>
<evidence type="ECO:0000256" key="4">
    <source>
        <dbReference type="ARBA" id="ARBA00022475"/>
    </source>
</evidence>
<feature type="transmembrane region" description="Helical" evidence="8">
    <location>
        <begin position="100"/>
        <end position="118"/>
    </location>
</feature>
<dbReference type="AlphaFoldDB" id="A0A841FLJ8"/>
<evidence type="ECO:0000256" key="7">
    <source>
        <dbReference type="ARBA" id="ARBA00023136"/>
    </source>
</evidence>
<dbReference type="RefSeq" id="WP_184789578.1">
    <property type="nucleotide sequence ID" value="NZ_BONT01000058.1"/>
</dbReference>
<dbReference type="InterPro" id="IPR000522">
    <property type="entry name" value="ABC_transptr_permease_BtuC"/>
</dbReference>
<dbReference type="CDD" id="cd06550">
    <property type="entry name" value="TM_ABC_iron-siderophores_like"/>
    <property type="match status" value="1"/>
</dbReference>
<comment type="caution">
    <text evidence="9">The sequence shown here is derived from an EMBL/GenBank/DDBJ whole genome shotgun (WGS) entry which is preliminary data.</text>
</comment>
<dbReference type="PANTHER" id="PTHR30472">
    <property type="entry name" value="FERRIC ENTEROBACTIN TRANSPORT SYSTEM PERMEASE PROTEIN"/>
    <property type="match status" value="1"/>
</dbReference>
<proteinExistence type="inferred from homology"/>
<dbReference type="GO" id="GO:0005886">
    <property type="term" value="C:plasma membrane"/>
    <property type="evidence" value="ECO:0007669"/>
    <property type="project" value="UniProtKB-SubCell"/>
</dbReference>